<keyword evidence="2" id="KW-0503">Monooxygenase</keyword>
<reference evidence="3 4" key="1">
    <citation type="submission" date="2024-10" db="EMBL/GenBank/DDBJ databases">
        <title>The Natural Products Discovery Center: Release of the First 8490 Sequenced Strains for Exploring Actinobacteria Biosynthetic Diversity.</title>
        <authorList>
            <person name="Kalkreuter E."/>
            <person name="Kautsar S.A."/>
            <person name="Yang D."/>
            <person name="Bader C.D."/>
            <person name="Teijaro C.N."/>
            <person name="Fluegel L."/>
            <person name="Davis C.M."/>
            <person name="Simpson J.R."/>
            <person name="Lauterbach L."/>
            <person name="Steele A.D."/>
            <person name="Gui C."/>
            <person name="Meng S."/>
            <person name="Li G."/>
            <person name="Viehrig K."/>
            <person name="Ye F."/>
            <person name="Su P."/>
            <person name="Kiefer A.F."/>
            <person name="Nichols A."/>
            <person name="Cepeda A.J."/>
            <person name="Yan W."/>
            <person name="Fan B."/>
            <person name="Jiang Y."/>
            <person name="Adhikari A."/>
            <person name="Zheng C.-J."/>
            <person name="Schuster L."/>
            <person name="Cowan T.M."/>
            <person name="Smanski M.J."/>
            <person name="Chevrette M.G."/>
            <person name="De Carvalho L.P.S."/>
            <person name="Shen B."/>
        </authorList>
    </citation>
    <scope>NUCLEOTIDE SEQUENCE [LARGE SCALE GENOMIC DNA]</scope>
    <source>
        <strain evidence="3 4">NPDC048320</strain>
    </source>
</reference>
<evidence type="ECO:0000256" key="2">
    <source>
        <dbReference type="RuleBase" id="RU000461"/>
    </source>
</evidence>
<keyword evidence="2" id="KW-0408">Iron</keyword>
<keyword evidence="2" id="KW-0479">Metal-binding</keyword>
<dbReference type="InterPro" id="IPR036396">
    <property type="entry name" value="Cyt_P450_sf"/>
</dbReference>
<dbReference type="PROSITE" id="PS00086">
    <property type="entry name" value="CYTOCHROME_P450"/>
    <property type="match status" value="1"/>
</dbReference>
<comment type="caution">
    <text evidence="3">The sequence shown here is derived from an EMBL/GenBank/DDBJ whole genome shotgun (WGS) entry which is preliminary data.</text>
</comment>
<evidence type="ECO:0000256" key="1">
    <source>
        <dbReference type="ARBA" id="ARBA00010617"/>
    </source>
</evidence>
<dbReference type="EMBL" id="JBICYV010000030">
    <property type="protein sequence ID" value="MFG3016459.1"/>
    <property type="molecule type" value="Genomic_DNA"/>
</dbReference>
<dbReference type="CDD" id="cd11032">
    <property type="entry name" value="P450_EryK-like"/>
    <property type="match status" value="1"/>
</dbReference>
<dbReference type="RefSeq" id="WP_392825292.1">
    <property type="nucleotide sequence ID" value="NZ_JBICYV010000030.1"/>
</dbReference>
<comment type="similarity">
    <text evidence="1 2">Belongs to the cytochrome P450 family.</text>
</comment>
<proteinExistence type="inferred from homology"/>
<dbReference type="PANTHER" id="PTHR46696:SF1">
    <property type="entry name" value="CYTOCHROME P450 YJIB-RELATED"/>
    <property type="match status" value="1"/>
</dbReference>
<keyword evidence="2" id="KW-0349">Heme</keyword>
<organism evidence="3 4">
    <name type="scientific">Streptomyces cinerochromogenes</name>
    <dbReference type="NCBI Taxonomy" id="66422"/>
    <lineage>
        <taxon>Bacteria</taxon>
        <taxon>Bacillati</taxon>
        <taxon>Actinomycetota</taxon>
        <taxon>Actinomycetes</taxon>
        <taxon>Kitasatosporales</taxon>
        <taxon>Streptomycetaceae</taxon>
        <taxon>Streptomyces</taxon>
    </lineage>
</organism>
<name>A0ABW7BL22_9ACTN</name>
<dbReference type="InterPro" id="IPR001128">
    <property type="entry name" value="Cyt_P450"/>
</dbReference>
<dbReference type="InterPro" id="IPR017972">
    <property type="entry name" value="Cyt_P450_CS"/>
</dbReference>
<dbReference type="PRINTS" id="PR00359">
    <property type="entry name" value="BP450"/>
</dbReference>
<accession>A0ABW7BL22</accession>
<gene>
    <name evidence="3" type="ORF">ACGFZB_39650</name>
</gene>
<dbReference type="SUPFAM" id="SSF48264">
    <property type="entry name" value="Cytochrome P450"/>
    <property type="match status" value="1"/>
</dbReference>
<dbReference type="InterPro" id="IPR002397">
    <property type="entry name" value="Cyt_P450_B"/>
</dbReference>
<dbReference type="Pfam" id="PF00067">
    <property type="entry name" value="p450"/>
    <property type="match status" value="1"/>
</dbReference>
<evidence type="ECO:0000313" key="4">
    <source>
        <dbReference type="Proteomes" id="UP001604267"/>
    </source>
</evidence>
<protein>
    <submittedName>
        <fullName evidence="3">Cytochrome P450</fullName>
    </submittedName>
</protein>
<evidence type="ECO:0000313" key="3">
    <source>
        <dbReference type="EMBL" id="MFG3016459.1"/>
    </source>
</evidence>
<dbReference type="Proteomes" id="UP001604267">
    <property type="component" value="Unassembled WGS sequence"/>
</dbReference>
<sequence>MTSRQPTGERLLLEELPDRWRGLREAGPVRYDEKQGVWQVLDHETVATVLADPATYSSDLSSLTPTQSDFETFRQGNFVGMDPPEHRKLRTLVSQAFTPRVVQGLGPRIEAVSARLLDEVADRDRFDLVDALAYPLPIIVIAELLGIPAEEHRLFQEWASVLFGGDQLGEAPDMADLERALEAIAPTVREMNDYMLDHIRARRAHPGDDLTSRLIAAEVDGVRLADQEMVGFVALLLVAGHITTTALLGNAVVTFDRHPGTDAALRADPARIPAAVEEVLRWLPPFPELGRRVTRPVTLGGHDLPADALLMAHLGAANRDPARFDTPDAFDATRNPNPHLTFGHGIHFCFGAPLARLEARIALRMLHERFRTLVIPSYEDIAYQNPAVIIGVRHLPVEVGRP</sequence>
<dbReference type="Gene3D" id="1.10.630.10">
    <property type="entry name" value="Cytochrome P450"/>
    <property type="match status" value="1"/>
</dbReference>
<dbReference type="PANTHER" id="PTHR46696">
    <property type="entry name" value="P450, PUTATIVE (EUROFUNG)-RELATED"/>
    <property type="match status" value="1"/>
</dbReference>
<keyword evidence="2" id="KW-0560">Oxidoreductase</keyword>
<keyword evidence="4" id="KW-1185">Reference proteome</keyword>